<dbReference type="AlphaFoldDB" id="A0A8J2VNH2"/>
<dbReference type="EMBL" id="BMIR01000003">
    <property type="protein sequence ID" value="GGE33930.1"/>
    <property type="molecule type" value="Genomic_DNA"/>
</dbReference>
<protein>
    <submittedName>
        <fullName evidence="3">Membrane protein</fullName>
    </submittedName>
</protein>
<accession>A0A8J2VNH2</accession>
<evidence type="ECO:0000259" key="2">
    <source>
        <dbReference type="Pfam" id="PF03703"/>
    </source>
</evidence>
<feature type="transmembrane region" description="Helical" evidence="1">
    <location>
        <begin position="47"/>
        <end position="66"/>
    </location>
</feature>
<keyword evidence="1" id="KW-1133">Transmembrane helix</keyword>
<gene>
    <name evidence="3" type="primary">ydbS</name>
    <name evidence="3" type="ORF">GCM10011391_10790</name>
</gene>
<evidence type="ECO:0000313" key="3">
    <source>
        <dbReference type="EMBL" id="GGE33930.1"/>
    </source>
</evidence>
<organism evidence="3 4">
    <name type="scientific">Pullulanibacillus camelliae</name>
    <dbReference type="NCBI Taxonomy" id="1707096"/>
    <lineage>
        <taxon>Bacteria</taxon>
        <taxon>Bacillati</taxon>
        <taxon>Bacillota</taxon>
        <taxon>Bacilli</taxon>
        <taxon>Bacillales</taxon>
        <taxon>Sporolactobacillaceae</taxon>
        <taxon>Pullulanibacillus</taxon>
    </lineage>
</organism>
<evidence type="ECO:0000313" key="4">
    <source>
        <dbReference type="Proteomes" id="UP000628775"/>
    </source>
</evidence>
<dbReference type="PANTHER" id="PTHR34473:SF2">
    <property type="entry name" value="UPF0699 TRANSMEMBRANE PROTEIN YDBT"/>
    <property type="match status" value="1"/>
</dbReference>
<name>A0A8J2VNH2_9BACL</name>
<reference evidence="3" key="1">
    <citation type="journal article" date="2014" name="Int. J. Syst. Evol. Microbiol.">
        <title>Complete genome sequence of Corynebacterium casei LMG S-19264T (=DSM 44701T), isolated from a smear-ripened cheese.</title>
        <authorList>
            <consortium name="US DOE Joint Genome Institute (JGI-PGF)"/>
            <person name="Walter F."/>
            <person name="Albersmeier A."/>
            <person name="Kalinowski J."/>
            <person name="Ruckert C."/>
        </authorList>
    </citation>
    <scope>NUCLEOTIDE SEQUENCE</scope>
    <source>
        <strain evidence="3">CGMCC 1.15371</strain>
    </source>
</reference>
<dbReference type="Proteomes" id="UP000628775">
    <property type="component" value="Unassembled WGS sequence"/>
</dbReference>
<sequence length="155" mass="17975">MRYIHPKAIKVWRIHGMIWTFICLIAAVALFICGRLVYHWFYYGGGVMLLLAIGSGILSIWLIPVLRWRFFRYRISETQVMIREGIWMVKQTVIPIARIQYVDTHQGPLLRRYRLSSLKVSTAATTHHIPALGHRQAISLRNYLADLAQVSDVDV</sequence>
<proteinExistence type="predicted"/>
<dbReference type="PANTHER" id="PTHR34473">
    <property type="entry name" value="UPF0699 TRANSMEMBRANE PROTEIN YDBS"/>
    <property type="match status" value="1"/>
</dbReference>
<keyword evidence="1" id="KW-0472">Membrane</keyword>
<dbReference type="InterPro" id="IPR005182">
    <property type="entry name" value="YdbS-like_PH"/>
</dbReference>
<keyword evidence="4" id="KW-1185">Reference proteome</keyword>
<comment type="caution">
    <text evidence="3">The sequence shown here is derived from an EMBL/GenBank/DDBJ whole genome shotgun (WGS) entry which is preliminary data.</text>
</comment>
<keyword evidence="1" id="KW-0812">Transmembrane</keyword>
<feature type="domain" description="YdbS-like PH" evidence="2">
    <location>
        <begin position="68"/>
        <end position="144"/>
    </location>
</feature>
<dbReference type="RefSeq" id="WP_188690234.1">
    <property type="nucleotide sequence ID" value="NZ_BMIR01000003.1"/>
</dbReference>
<feature type="transmembrane region" description="Helical" evidence="1">
    <location>
        <begin position="21"/>
        <end position="41"/>
    </location>
</feature>
<reference evidence="3" key="2">
    <citation type="submission" date="2020-09" db="EMBL/GenBank/DDBJ databases">
        <authorList>
            <person name="Sun Q."/>
            <person name="Zhou Y."/>
        </authorList>
    </citation>
    <scope>NUCLEOTIDE SEQUENCE</scope>
    <source>
        <strain evidence="3">CGMCC 1.15371</strain>
    </source>
</reference>
<dbReference type="Pfam" id="PF03703">
    <property type="entry name" value="bPH_2"/>
    <property type="match status" value="1"/>
</dbReference>
<evidence type="ECO:0000256" key="1">
    <source>
        <dbReference type="SAM" id="Phobius"/>
    </source>
</evidence>